<evidence type="ECO:0000259" key="3">
    <source>
        <dbReference type="Pfam" id="PF12034"/>
    </source>
</evidence>
<keyword evidence="2" id="KW-0812">Transmembrane</keyword>
<feature type="domain" description="Uncharacterized protein YfbK C-terminal" evidence="3">
    <location>
        <begin position="199"/>
        <end position="379"/>
    </location>
</feature>
<keyword evidence="2" id="KW-1133">Transmembrane helix</keyword>
<feature type="region of interest" description="Disordered" evidence="1">
    <location>
        <begin position="386"/>
        <end position="425"/>
    </location>
</feature>
<name>A0ABM6JNF3_9GAMM</name>
<dbReference type="RefSeq" id="WP_080916334.1">
    <property type="nucleotide sequence ID" value="NZ_CP020472.1"/>
</dbReference>
<sequence length="425" mass="47511">MGTSSKLSRQKLEGYYFKKGRLWPSILVGLTLLLVLLVNLTLHVRAEVTNKPNAVQAEPIDPIILPKKPTMPPVKPGLYQGLLSIDGHGGNMVTGETPLSQYRLSFNDTDYDALQSLIAQGQLPLRNAVSSHQLVNHFDYRLDNTLANSGELSKNYKVTTELAPSPFNQSTFLLLVNVELTANASEKAALGFNWLQTLVRFNPRLVSEYRLIGYETNTRVNSRKGPAQHVQPHIKLSDAKQFVALYELRYNEQTMSVGVNNIEGDTAGNRGVHQGFSATTMAELVILDSRATAKQQLIPEYAIDISQQHKFFEQASPEFRFATAVAGLGQLINHNHYVHQFNYDELVHIANQSVNELNQIVGDNASTDKIEFLALVKSVYELTKSQQGKQYRPPNQVTPYPMPQPILPPKQSELLEGKQTKNQNH</sequence>
<reference evidence="5 6" key="1">
    <citation type="submission" date="2017-03" db="EMBL/GenBank/DDBJ databases">
        <title>Genome sequencing of Shewanella japonica KCTC 22435.</title>
        <authorList>
            <person name="Kim K.M."/>
        </authorList>
    </citation>
    <scope>NUCLEOTIDE SEQUENCE [LARGE SCALE GENOMIC DNA]</scope>
    <source>
        <strain evidence="5 6">KCTC 22435</strain>
    </source>
</reference>
<evidence type="ECO:0000256" key="2">
    <source>
        <dbReference type="SAM" id="Phobius"/>
    </source>
</evidence>
<evidence type="ECO:0000256" key="1">
    <source>
        <dbReference type="SAM" id="MobiDB-lite"/>
    </source>
</evidence>
<proteinExistence type="predicted"/>
<organism evidence="5 6">
    <name type="scientific">Shewanella japonica</name>
    <dbReference type="NCBI Taxonomy" id="93973"/>
    <lineage>
        <taxon>Bacteria</taxon>
        <taxon>Pseudomonadati</taxon>
        <taxon>Pseudomonadota</taxon>
        <taxon>Gammaproteobacteria</taxon>
        <taxon>Alteromonadales</taxon>
        <taxon>Shewanellaceae</taxon>
        <taxon>Shewanella</taxon>
    </lineage>
</organism>
<evidence type="ECO:0000313" key="6">
    <source>
        <dbReference type="Proteomes" id="UP000191820"/>
    </source>
</evidence>
<feature type="transmembrane region" description="Helical" evidence="2">
    <location>
        <begin position="21"/>
        <end position="42"/>
    </location>
</feature>
<dbReference type="EMBL" id="CP020472">
    <property type="protein sequence ID" value="ARD23346.1"/>
    <property type="molecule type" value="Genomic_DNA"/>
</dbReference>
<accession>A0ABM6JNF3</accession>
<keyword evidence="2" id="KW-0472">Membrane</keyword>
<gene>
    <name evidence="5" type="ORF">SJ2017_3075</name>
</gene>
<evidence type="ECO:0000259" key="4">
    <source>
        <dbReference type="Pfam" id="PF12450"/>
    </source>
</evidence>
<keyword evidence="6" id="KW-1185">Reference proteome</keyword>
<dbReference type="Pfam" id="PF12450">
    <property type="entry name" value="vWF_A"/>
    <property type="match status" value="1"/>
</dbReference>
<protein>
    <submittedName>
        <fullName evidence="5">Uncharacterized protein</fullName>
    </submittedName>
</protein>
<feature type="compositionally biased region" description="Polar residues" evidence="1">
    <location>
        <begin position="386"/>
        <end position="398"/>
    </location>
</feature>
<dbReference type="InterPro" id="IPR021908">
    <property type="entry name" value="YfbK_C"/>
</dbReference>
<dbReference type="InterPro" id="IPR022156">
    <property type="entry name" value="Uncharacterised_YfbK_N"/>
</dbReference>
<dbReference type="Proteomes" id="UP000191820">
    <property type="component" value="Chromosome"/>
</dbReference>
<evidence type="ECO:0000313" key="5">
    <source>
        <dbReference type="EMBL" id="ARD23346.1"/>
    </source>
</evidence>
<feature type="domain" description="Uncharacterised protein YfbK N-terminal" evidence="4">
    <location>
        <begin position="93"/>
        <end position="174"/>
    </location>
</feature>
<dbReference type="Pfam" id="PF12034">
    <property type="entry name" value="YfbK_C"/>
    <property type="match status" value="1"/>
</dbReference>